<dbReference type="Proteomes" id="UP000291343">
    <property type="component" value="Unassembled WGS sequence"/>
</dbReference>
<dbReference type="EMBL" id="QKKF02010319">
    <property type="protein sequence ID" value="RZF44859.1"/>
    <property type="molecule type" value="Genomic_DNA"/>
</dbReference>
<dbReference type="SMR" id="A0A482XH76"/>
<keyword evidence="3" id="KW-1185">Reference proteome</keyword>
<sequence length="75" mass="8582">MLRPLLPYRRLVSEIMCRLESSQDHSSCLRWRPGRFLVAVARCAPLCFALQSEIGRRDIVTPAAPFMTRRLVPAV</sequence>
<dbReference type="EMBL" id="QKKF02005830">
    <property type="protein sequence ID" value="RZF46640.1"/>
    <property type="molecule type" value="Genomic_DNA"/>
</dbReference>
<dbReference type="InParanoid" id="A0A482XH76"/>
<evidence type="ECO:0000313" key="1">
    <source>
        <dbReference type="EMBL" id="RZF44859.1"/>
    </source>
</evidence>
<comment type="caution">
    <text evidence="1">The sequence shown here is derived from an EMBL/GenBank/DDBJ whole genome shotgun (WGS) entry which is preliminary data.</text>
</comment>
<accession>A0A482XH76</accession>
<reference evidence="1 3" key="1">
    <citation type="journal article" date="2017" name="Gigascience">
        <title>Genome sequence of the small brown planthopper, Laodelphax striatellus.</title>
        <authorList>
            <person name="Zhu J."/>
            <person name="Jiang F."/>
            <person name="Wang X."/>
            <person name="Yang P."/>
            <person name="Bao Y."/>
            <person name="Zhao W."/>
            <person name="Wang W."/>
            <person name="Lu H."/>
            <person name="Wang Q."/>
            <person name="Cui N."/>
            <person name="Li J."/>
            <person name="Chen X."/>
            <person name="Luo L."/>
            <person name="Yu J."/>
            <person name="Kang L."/>
            <person name="Cui F."/>
        </authorList>
    </citation>
    <scope>NUCLEOTIDE SEQUENCE [LARGE SCALE GENOMIC DNA]</scope>
    <source>
        <strain evidence="1">Lst14</strain>
        <tissue evidence="1">Whole body</tissue>
    </source>
</reference>
<reference evidence="1" key="2">
    <citation type="submission" date="2019-02" db="EMBL/GenBank/DDBJ databases">
        <authorList>
            <person name="Zhu J."/>
            <person name="Jiang F."/>
            <person name="Wang X."/>
            <person name="Yang P."/>
            <person name="Bao Y."/>
            <person name="Zhao W."/>
            <person name="Wang W."/>
            <person name="Lu H."/>
            <person name="Wang Q."/>
            <person name="Cui N."/>
            <person name="Li J."/>
            <person name="Chen X."/>
            <person name="Luo L."/>
            <person name="Yu J."/>
            <person name="Kang L."/>
            <person name="Cui F."/>
        </authorList>
    </citation>
    <scope>NUCLEOTIDE SEQUENCE</scope>
    <source>
        <strain evidence="1">Lst14</strain>
        <tissue evidence="1">Whole body</tissue>
    </source>
</reference>
<proteinExistence type="predicted"/>
<organism evidence="1 3">
    <name type="scientific">Laodelphax striatellus</name>
    <name type="common">Small brown planthopper</name>
    <name type="synonym">Delphax striatella</name>
    <dbReference type="NCBI Taxonomy" id="195883"/>
    <lineage>
        <taxon>Eukaryota</taxon>
        <taxon>Metazoa</taxon>
        <taxon>Ecdysozoa</taxon>
        <taxon>Arthropoda</taxon>
        <taxon>Hexapoda</taxon>
        <taxon>Insecta</taxon>
        <taxon>Pterygota</taxon>
        <taxon>Neoptera</taxon>
        <taxon>Paraneoptera</taxon>
        <taxon>Hemiptera</taxon>
        <taxon>Auchenorrhyncha</taxon>
        <taxon>Fulgoroidea</taxon>
        <taxon>Delphacidae</taxon>
        <taxon>Criomorphinae</taxon>
        <taxon>Laodelphax</taxon>
    </lineage>
</organism>
<evidence type="ECO:0000313" key="2">
    <source>
        <dbReference type="EMBL" id="RZF46640.1"/>
    </source>
</evidence>
<dbReference type="AlphaFoldDB" id="A0A482XH76"/>
<evidence type="ECO:0000313" key="3">
    <source>
        <dbReference type="Proteomes" id="UP000291343"/>
    </source>
</evidence>
<name>A0A482XH76_LAOST</name>
<gene>
    <name evidence="1" type="ORF">LSTR_LSTR000811</name>
    <name evidence="2" type="ORF">LSTR_LSTR016809</name>
</gene>
<protein>
    <submittedName>
        <fullName evidence="1">Uncharacterized protein</fullName>
    </submittedName>
</protein>